<feature type="compositionally biased region" description="Low complexity" evidence="1">
    <location>
        <begin position="19"/>
        <end position="34"/>
    </location>
</feature>
<dbReference type="GO" id="GO:0010513">
    <property type="term" value="P:positive regulation of phosphatidylinositol biosynthetic process"/>
    <property type="evidence" value="ECO:0007669"/>
    <property type="project" value="TreeGrafter"/>
</dbReference>
<dbReference type="InterPro" id="IPR024260">
    <property type="entry name" value="Vac7"/>
</dbReference>
<feature type="compositionally biased region" description="Polar residues" evidence="1">
    <location>
        <begin position="282"/>
        <end position="298"/>
    </location>
</feature>
<feature type="compositionally biased region" description="Polar residues" evidence="1">
    <location>
        <begin position="825"/>
        <end position="838"/>
    </location>
</feature>
<evidence type="ECO:0000313" key="3">
    <source>
        <dbReference type="EMBL" id="CAF9903190.1"/>
    </source>
</evidence>
<dbReference type="GO" id="GO:0070772">
    <property type="term" value="C:PAS complex"/>
    <property type="evidence" value="ECO:0007669"/>
    <property type="project" value="TreeGrafter"/>
</dbReference>
<keyword evidence="2" id="KW-1133">Transmembrane helix</keyword>
<dbReference type="GO" id="GO:0000011">
    <property type="term" value="P:vacuole inheritance"/>
    <property type="evidence" value="ECO:0007669"/>
    <property type="project" value="TreeGrafter"/>
</dbReference>
<evidence type="ECO:0000256" key="2">
    <source>
        <dbReference type="SAM" id="Phobius"/>
    </source>
</evidence>
<feature type="region of interest" description="Disordered" evidence="1">
    <location>
        <begin position="794"/>
        <end position="856"/>
    </location>
</feature>
<reference evidence="3" key="1">
    <citation type="submission" date="2021-03" db="EMBL/GenBank/DDBJ databases">
        <authorList>
            <person name="Tagirdzhanova G."/>
        </authorList>
    </citation>
    <scope>NUCLEOTIDE SEQUENCE</scope>
</reference>
<feature type="region of interest" description="Disordered" evidence="1">
    <location>
        <begin position="380"/>
        <end position="424"/>
    </location>
</feature>
<sequence length="856" mass="93294">MGDADKAASKPDAEEQSIASRTRSQRSPSPASSQIPKRIKTTSLVSAPSSVGESPKTSREASPSRNGFKLQSNTSRLSRSRKNSQELNRGNAFSIPDTPSPAAIQRALAAAGPAKQSSLTTLDDPKSQKSSRAPSATRSVRLTSPPPVSNNNRRDLDPPLTPSIIVNQATPKSATSFENIEEEGEEQLLTPDMRSPRSVITASRLEAVLESVDPETPALASGSKPFFTEALGRSETIPEASKDKSSILSLESGNESAGGMSIASNATVENKAARPVLHPRNSHSQMTITKSKNPSDSTIRNMTVETETVMSVPSMNVGAPADARNTSGKQDPNSTLRMKPSTETMRPRKEKKKTIRKAPSLASTTGTSKADIFEAKVKSTIEQADSSDSEETFVYESNPPEPAPPRSHSRTPSMTSIASHGDYYRGRYRQDAGSSLAGKKSMKFANNTKNVSNYPSAEDTSSIDQTLMNAIANPATGSAQFPRHIGRHGRHPAHLSLFDNEAPFNNNPRSPRKATAGSFTRRASPRPHTPRSANFRVPATGKSYGTHYDLEADDERTPLISSVRSVRSRRRGYDPREEDYNFLRPRSSLKRIGACMCFGSLFTLLVALVVASLILCSRPLQNVRLKAIENVLASDKQIIFDLRVQAVNPNIVGVQITDMNLYVHARSSYVGDSKWWREHGGDNNSTEDEFDAQGGVDEGTDPIFDDPHLMLVGQVSSFDVPLSFGSSPWHHSQSTSVGAVRLDRPSNSSESEKDRWEMVFYHDFDLIVRGVLQYTLPISSRVRAAEISGKTLVKPSILPEPIQDPPEHEPEPKPKPEPDEPKKGNGTSSDRAHINNNTHLKKTQRISIRPGKISTA</sequence>
<feature type="compositionally biased region" description="Polar residues" evidence="1">
    <location>
        <begin position="128"/>
        <end position="142"/>
    </location>
</feature>
<feature type="region of interest" description="Disordered" evidence="1">
    <location>
        <begin position="497"/>
        <end position="538"/>
    </location>
</feature>
<dbReference type="EMBL" id="CAJPDQ010000001">
    <property type="protein sequence ID" value="CAF9903190.1"/>
    <property type="molecule type" value="Genomic_DNA"/>
</dbReference>
<feature type="compositionally biased region" description="Basic and acidic residues" evidence="1">
    <location>
        <begin position="1"/>
        <end position="13"/>
    </location>
</feature>
<comment type="caution">
    <text evidence="3">The sequence shown here is derived from an EMBL/GenBank/DDBJ whole genome shotgun (WGS) entry which is preliminary data.</text>
</comment>
<dbReference type="GO" id="GO:0000329">
    <property type="term" value="C:fungal-type vacuole membrane"/>
    <property type="evidence" value="ECO:0007669"/>
    <property type="project" value="TreeGrafter"/>
</dbReference>
<feature type="compositionally biased region" description="Polar residues" evidence="1">
    <location>
        <begin position="41"/>
        <end position="52"/>
    </location>
</feature>
<feature type="region of interest" description="Disordered" evidence="1">
    <location>
        <begin position="308"/>
        <end position="367"/>
    </location>
</feature>
<feature type="region of interest" description="Disordered" evidence="1">
    <location>
        <begin position="1"/>
        <end position="192"/>
    </location>
</feature>
<feature type="compositionally biased region" description="Polar residues" evidence="1">
    <location>
        <begin position="60"/>
        <end position="77"/>
    </location>
</feature>
<feature type="region of interest" description="Disordered" evidence="1">
    <location>
        <begin position="279"/>
        <end position="298"/>
    </location>
</feature>
<dbReference type="Pfam" id="PF12751">
    <property type="entry name" value="Vac7"/>
    <property type="match status" value="1"/>
</dbReference>
<dbReference type="AlphaFoldDB" id="A0A8H3I148"/>
<evidence type="ECO:0000256" key="1">
    <source>
        <dbReference type="SAM" id="MobiDB-lite"/>
    </source>
</evidence>
<dbReference type="GO" id="GO:1903778">
    <property type="term" value="P:protein localization to vacuolar membrane"/>
    <property type="evidence" value="ECO:0007669"/>
    <property type="project" value="TreeGrafter"/>
</dbReference>
<gene>
    <name evidence="3" type="ORF">GOMPHAMPRED_000123</name>
</gene>
<proteinExistence type="predicted"/>
<dbReference type="PANTHER" id="PTHR28258">
    <property type="entry name" value="VACUOLAR SEGREGATION PROTEIN 7"/>
    <property type="match status" value="1"/>
</dbReference>
<feature type="transmembrane region" description="Helical" evidence="2">
    <location>
        <begin position="592"/>
        <end position="615"/>
    </location>
</feature>
<feature type="compositionally biased region" description="Polar residues" evidence="1">
    <location>
        <begin position="164"/>
        <end position="177"/>
    </location>
</feature>
<organism evidence="3 4">
    <name type="scientific">Gomphillus americanus</name>
    <dbReference type="NCBI Taxonomy" id="1940652"/>
    <lineage>
        <taxon>Eukaryota</taxon>
        <taxon>Fungi</taxon>
        <taxon>Dikarya</taxon>
        <taxon>Ascomycota</taxon>
        <taxon>Pezizomycotina</taxon>
        <taxon>Lecanoromycetes</taxon>
        <taxon>OSLEUM clade</taxon>
        <taxon>Ostropomycetidae</taxon>
        <taxon>Ostropales</taxon>
        <taxon>Graphidaceae</taxon>
        <taxon>Gomphilloideae</taxon>
        <taxon>Gomphillus</taxon>
    </lineage>
</organism>
<feature type="compositionally biased region" description="Basic and acidic residues" evidence="1">
    <location>
        <begin position="805"/>
        <end position="823"/>
    </location>
</feature>
<feature type="compositionally biased region" description="Polar residues" evidence="1">
    <location>
        <begin position="324"/>
        <end position="344"/>
    </location>
</feature>
<evidence type="ECO:0008006" key="5">
    <source>
        <dbReference type="Google" id="ProtNLM"/>
    </source>
</evidence>
<dbReference type="PANTHER" id="PTHR28258:SF1">
    <property type="entry name" value="VACUOLAR SEGREGATION PROTEIN 7"/>
    <property type="match status" value="1"/>
</dbReference>
<evidence type="ECO:0000313" key="4">
    <source>
        <dbReference type="Proteomes" id="UP000664169"/>
    </source>
</evidence>
<accession>A0A8H3I148</accession>
<feature type="region of interest" description="Disordered" evidence="1">
    <location>
        <begin position="730"/>
        <end position="752"/>
    </location>
</feature>
<name>A0A8H3I148_9LECA</name>
<dbReference type="OrthoDB" id="1204at2759"/>
<keyword evidence="4" id="KW-1185">Reference proteome</keyword>
<keyword evidence="2" id="KW-0472">Membrane</keyword>
<dbReference type="Proteomes" id="UP000664169">
    <property type="component" value="Unassembled WGS sequence"/>
</dbReference>
<protein>
    <recommendedName>
        <fullName evidence="5">Phospholipid metabolism enzyme regulator</fullName>
    </recommendedName>
</protein>
<keyword evidence="2" id="KW-0812">Transmembrane</keyword>